<sequence length="110" mass="11669">MFAVPKALSYVIIGLGLTTGQQSALRLVPNPETTPDEAADRLQTVVTHAVDIAFSRLVNACASGNLIQTGYVTSQETGAAWCMLSARQAFDVANIANQSENVKVVSTFPE</sequence>
<name>A0A9P0A9J0_BEMTA</name>
<proteinExistence type="predicted"/>
<keyword evidence="2" id="KW-1185">Reference proteome</keyword>
<dbReference type="EMBL" id="OU963864">
    <property type="protein sequence ID" value="CAH0386730.1"/>
    <property type="molecule type" value="Genomic_DNA"/>
</dbReference>
<evidence type="ECO:0000313" key="1">
    <source>
        <dbReference type="EMBL" id="CAH0386730.1"/>
    </source>
</evidence>
<evidence type="ECO:0000313" key="2">
    <source>
        <dbReference type="Proteomes" id="UP001152759"/>
    </source>
</evidence>
<reference evidence="1" key="1">
    <citation type="submission" date="2021-12" db="EMBL/GenBank/DDBJ databases">
        <authorList>
            <person name="King R."/>
        </authorList>
    </citation>
    <scope>NUCLEOTIDE SEQUENCE</scope>
</reference>
<gene>
    <name evidence="1" type="ORF">BEMITA_LOCUS5807</name>
</gene>
<protein>
    <submittedName>
        <fullName evidence="1">Uncharacterized protein</fullName>
    </submittedName>
</protein>
<accession>A0A9P0A9J0</accession>
<dbReference type="Proteomes" id="UP001152759">
    <property type="component" value="Chromosome 3"/>
</dbReference>
<dbReference type="AlphaFoldDB" id="A0A9P0A9J0"/>
<organism evidence="1 2">
    <name type="scientific">Bemisia tabaci</name>
    <name type="common">Sweetpotato whitefly</name>
    <name type="synonym">Aleurodes tabaci</name>
    <dbReference type="NCBI Taxonomy" id="7038"/>
    <lineage>
        <taxon>Eukaryota</taxon>
        <taxon>Metazoa</taxon>
        <taxon>Ecdysozoa</taxon>
        <taxon>Arthropoda</taxon>
        <taxon>Hexapoda</taxon>
        <taxon>Insecta</taxon>
        <taxon>Pterygota</taxon>
        <taxon>Neoptera</taxon>
        <taxon>Paraneoptera</taxon>
        <taxon>Hemiptera</taxon>
        <taxon>Sternorrhyncha</taxon>
        <taxon>Aleyrodoidea</taxon>
        <taxon>Aleyrodidae</taxon>
        <taxon>Aleyrodinae</taxon>
        <taxon>Bemisia</taxon>
    </lineage>
</organism>